<evidence type="ECO:0000313" key="1">
    <source>
        <dbReference type="EMBL" id="PRX97864.1"/>
    </source>
</evidence>
<comment type="caution">
    <text evidence="1">The sequence shown here is derived from an EMBL/GenBank/DDBJ whole genome shotgun (WGS) entry which is preliminary data.</text>
</comment>
<protein>
    <submittedName>
        <fullName evidence="1">Uncharacterized protein</fullName>
    </submittedName>
</protein>
<accession>A0A2T0Q243</accession>
<dbReference type="EMBL" id="PVZC01000005">
    <property type="protein sequence ID" value="PRX97864.1"/>
    <property type="molecule type" value="Genomic_DNA"/>
</dbReference>
<dbReference type="RefSeq" id="WP_106247601.1">
    <property type="nucleotide sequence ID" value="NZ_PVZC01000005.1"/>
</dbReference>
<evidence type="ECO:0000313" key="2">
    <source>
        <dbReference type="Proteomes" id="UP000237846"/>
    </source>
</evidence>
<reference evidence="1 2" key="1">
    <citation type="submission" date="2018-03" db="EMBL/GenBank/DDBJ databases">
        <title>Genomic Encyclopedia of Archaeal and Bacterial Type Strains, Phase II (KMG-II): from individual species to whole genera.</title>
        <authorList>
            <person name="Goeker M."/>
        </authorList>
    </citation>
    <scope>NUCLEOTIDE SEQUENCE [LARGE SCALE GENOMIC DNA]</scope>
    <source>
        <strain evidence="1 2">DSM 45601</strain>
    </source>
</reference>
<name>A0A2T0Q243_9ACTN</name>
<organism evidence="1 2">
    <name type="scientific">Allonocardiopsis opalescens</name>
    <dbReference type="NCBI Taxonomy" id="1144618"/>
    <lineage>
        <taxon>Bacteria</taxon>
        <taxon>Bacillati</taxon>
        <taxon>Actinomycetota</taxon>
        <taxon>Actinomycetes</taxon>
        <taxon>Streptosporangiales</taxon>
        <taxon>Allonocardiopsis</taxon>
    </lineage>
</organism>
<dbReference type="Proteomes" id="UP000237846">
    <property type="component" value="Unassembled WGS sequence"/>
</dbReference>
<sequence length="153" mass="15680">MATDVTTAAVRSDDLATIGDIVLAGRPSGYERLCPCPAAARPTYGLLAEAAERAAAALSGAGELGTGHPVVLRGDGWEVRALVVPSDQVVAVPPGALRIVSGRGHLIASSLDGRLLDIRAAARGRTRVLGSGRRHELLNAGAEPAVAVYARSR</sequence>
<proteinExistence type="predicted"/>
<dbReference type="AlphaFoldDB" id="A0A2T0Q243"/>
<gene>
    <name evidence="1" type="ORF">CLV72_105214</name>
</gene>
<keyword evidence="2" id="KW-1185">Reference proteome</keyword>